<accession>A0A9Q1QX46</accession>
<dbReference type="FunFam" id="3.50.7.10:FF:000001">
    <property type="entry name" value="60 kDa chaperonin"/>
    <property type="match status" value="1"/>
</dbReference>
<evidence type="ECO:0000313" key="7">
    <source>
        <dbReference type="EMBL" id="KAJ8530696.1"/>
    </source>
</evidence>
<dbReference type="FunFam" id="1.10.560.10:FF:000001">
    <property type="entry name" value="60 kDa chaperonin"/>
    <property type="match status" value="1"/>
</dbReference>
<keyword evidence="4" id="KW-0143">Chaperone</keyword>
<keyword evidence="2" id="KW-0547">Nucleotide-binding</keyword>
<dbReference type="PRINTS" id="PR00298">
    <property type="entry name" value="CHAPERONIN60"/>
</dbReference>
<dbReference type="SUPFAM" id="SSF48592">
    <property type="entry name" value="GroEL equatorial domain-like"/>
    <property type="match status" value="1"/>
</dbReference>
<protein>
    <recommendedName>
        <fullName evidence="9">Heat shock protein 60</fullName>
    </recommendedName>
</protein>
<evidence type="ECO:0000256" key="4">
    <source>
        <dbReference type="ARBA" id="ARBA00023186"/>
    </source>
</evidence>
<reference evidence="8" key="1">
    <citation type="journal article" date="2023" name="Proc. Natl. Acad. Sci. U.S.A.">
        <title>Genomic and structural basis for evolution of tropane alkaloid biosynthesis.</title>
        <authorList>
            <person name="Wanga Y.-J."/>
            <person name="Taina T."/>
            <person name="Yua J.-Y."/>
            <person name="Lia J."/>
            <person name="Xua B."/>
            <person name="Chenc J."/>
            <person name="D'Auriad J.C."/>
            <person name="Huanga J.-P."/>
            <person name="Huanga S.-X."/>
        </authorList>
    </citation>
    <scope>NUCLEOTIDE SEQUENCE [LARGE SCALE GENOMIC DNA]</scope>
    <source>
        <strain evidence="8">cv. KIB-2019</strain>
    </source>
</reference>
<dbReference type="InterPro" id="IPR001844">
    <property type="entry name" value="Cpn60/GroEL"/>
</dbReference>
<dbReference type="Gene3D" id="3.30.260.10">
    <property type="entry name" value="TCP-1-like chaperonin intermediate domain"/>
    <property type="match status" value="1"/>
</dbReference>
<dbReference type="InterPro" id="IPR027410">
    <property type="entry name" value="TCP-1-like_intermed_sf"/>
</dbReference>
<evidence type="ECO:0000256" key="5">
    <source>
        <dbReference type="ARBA" id="ARBA00025467"/>
    </source>
</evidence>
<dbReference type="PROSITE" id="PS00296">
    <property type="entry name" value="CHAPERONINS_CPN60"/>
    <property type="match status" value="1"/>
</dbReference>
<dbReference type="Gene3D" id="3.50.7.10">
    <property type="entry name" value="GroEL"/>
    <property type="match status" value="1"/>
</dbReference>
<dbReference type="InterPro" id="IPR002423">
    <property type="entry name" value="Cpn60/GroEL/TCP-1"/>
</dbReference>
<dbReference type="EMBL" id="JAJAGQ010000021">
    <property type="protein sequence ID" value="KAJ8530696.1"/>
    <property type="molecule type" value="Genomic_DNA"/>
</dbReference>
<evidence type="ECO:0008006" key="9">
    <source>
        <dbReference type="Google" id="ProtNLM"/>
    </source>
</evidence>
<dbReference type="InterPro" id="IPR027413">
    <property type="entry name" value="GROEL-like_equatorial_sf"/>
</dbReference>
<evidence type="ECO:0000313" key="8">
    <source>
        <dbReference type="Proteomes" id="UP001152561"/>
    </source>
</evidence>
<dbReference type="NCBIfam" id="NF009488">
    <property type="entry name" value="PRK12850.1"/>
    <property type="match status" value="1"/>
</dbReference>
<name>A0A9Q1QX46_9SOLA</name>
<sequence>MYRFAANLASKARVARTSTQQIGGRLNWSRNYAAKDIRFGVEARAAMLQGVEELADAVKVTMGPKGRNVVIEQSWGAPKVTKDGVTVAKSVEFKDKIKNVGASLVKQVANATNDVAGDGTTCATVLTRAIFAEGCKSVAAGMNAMDLRRGITMAVDSVVTNLKSRARMISTSEEIAQVGTISANGEREIGELIAKAMERVGKEGVITIQDGKTLFNELEVVEGMKLDRGYISPYFITNQKNQKCELDDPLILIHEKKISSVNAIVKALEFALKRQRPLLIVAEDVDSEALATLILNKLRAGIKVCAIKAPGFGENRKANLQDLAILTGGQVVTEELGLNIENMEFEMLGSCKKVAISKDDTVILDGAGEKKSIEERCEQIRSTIELSTSDYDKEKLQERLAKISGGVAVLKIGGASEAEVGEKKDRVTDALNATKAAVEEGIVPGGGVALLYAAKELDKLSTSNFDQKIGVQIIQNALKTPVHTIASNAGVEGAVVVGKLLEQEDPDLGYDAAKGEYVDMVKAGIIDPLKVIRTALVDAASVSSLLTTTEAVVVELPKDDKEAPAMGGGMGGMGGMDY</sequence>
<dbReference type="NCBIfam" id="TIGR02348">
    <property type="entry name" value="GroEL"/>
    <property type="match status" value="1"/>
</dbReference>
<comment type="function">
    <text evidence="5">Implicated in mitochondrial protein import and macromolecular assembly. May facilitate the correct folding of imported proteins. May also prevent misfolding and promote the refolding and proper assembly of unfolded polypeptides generated under stress conditions in the mitochondrial matrix.</text>
</comment>
<dbReference type="AlphaFoldDB" id="A0A9Q1QX46"/>
<dbReference type="PANTHER" id="PTHR45633">
    <property type="entry name" value="60 KDA HEAT SHOCK PROTEIN, MITOCHONDRIAL"/>
    <property type="match status" value="1"/>
</dbReference>
<dbReference type="NCBIfam" id="NF009487">
    <property type="entry name" value="PRK12849.1"/>
    <property type="match status" value="1"/>
</dbReference>
<dbReference type="NCBIfam" id="NF009489">
    <property type="entry name" value="PRK12851.1"/>
    <property type="match status" value="1"/>
</dbReference>
<comment type="similarity">
    <text evidence="1 6">Belongs to the chaperonin (HSP60) family.</text>
</comment>
<dbReference type="HAMAP" id="MF_00600">
    <property type="entry name" value="CH60"/>
    <property type="match status" value="1"/>
</dbReference>
<dbReference type="CDD" id="cd03344">
    <property type="entry name" value="GroEL"/>
    <property type="match status" value="1"/>
</dbReference>
<keyword evidence="3" id="KW-0067">ATP-binding</keyword>
<proteinExistence type="inferred from homology"/>
<evidence type="ECO:0000256" key="1">
    <source>
        <dbReference type="ARBA" id="ARBA00006607"/>
    </source>
</evidence>
<evidence type="ECO:0000256" key="3">
    <source>
        <dbReference type="ARBA" id="ARBA00022840"/>
    </source>
</evidence>
<dbReference type="Gene3D" id="1.10.560.10">
    <property type="entry name" value="GroEL-like equatorial domain"/>
    <property type="match status" value="1"/>
</dbReference>
<dbReference type="InterPro" id="IPR027409">
    <property type="entry name" value="GroEL-like_apical_dom_sf"/>
</dbReference>
<dbReference type="OrthoDB" id="1733909at2759"/>
<evidence type="ECO:0000256" key="6">
    <source>
        <dbReference type="RuleBase" id="RU000418"/>
    </source>
</evidence>
<dbReference type="GO" id="GO:0140662">
    <property type="term" value="F:ATP-dependent protein folding chaperone"/>
    <property type="evidence" value="ECO:0007669"/>
    <property type="project" value="InterPro"/>
</dbReference>
<dbReference type="NCBIfam" id="NF000592">
    <property type="entry name" value="PRK00013.1"/>
    <property type="match status" value="1"/>
</dbReference>
<dbReference type="InterPro" id="IPR018370">
    <property type="entry name" value="Chaperonin_Cpn60_CS"/>
</dbReference>
<dbReference type="GO" id="GO:0042026">
    <property type="term" value="P:protein refolding"/>
    <property type="evidence" value="ECO:0007669"/>
    <property type="project" value="InterPro"/>
</dbReference>
<dbReference type="SUPFAM" id="SSF52029">
    <property type="entry name" value="GroEL apical domain-like"/>
    <property type="match status" value="1"/>
</dbReference>
<dbReference type="SUPFAM" id="SSF54849">
    <property type="entry name" value="GroEL-intermediate domain like"/>
    <property type="match status" value="1"/>
</dbReference>
<dbReference type="Proteomes" id="UP001152561">
    <property type="component" value="Unassembled WGS sequence"/>
</dbReference>
<dbReference type="GO" id="GO:0005524">
    <property type="term" value="F:ATP binding"/>
    <property type="evidence" value="ECO:0007669"/>
    <property type="project" value="UniProtKB-KW"/>
</dbReference>
<comment type="caution">
    <text evidence="7">The sequence shown here is derived from an EMBL/GenBank/DDBJ whole genome shotgun (WGS) entry which is preliminary data.</text>
</comment>
<gene>
    <name evidence="7" type="ORF">K7X08_023577</name>
</gene>
<evidence type="ECO:0000256" key="2">
    <source>
        <dbReference type="ARBA" id="ARBA00022741"/>
    </source>
</evidence>
<keyword evidence="8" id="KW-1185">Reference proteome</keyword>
<dbReference type="Pfam" id="PF00118">
    <property type="entry name" value="Cpn60_TCP1"/>
    <property type="match status" value="1"/>
</dbReference>
<organism evidence="7 8">
    <name type="scientific">Anisodus acutangulus</name>
    <dbReference type="NCBI Taxonomy" id="402998"/>
    <lineage>
        <taxon>Eukaryota</taxon>
        <taxon>Viridiplantae</taxon>
        <taxon>Streptophyta</taxon>
        <taxon>Embryophyta</taxon>
        <taxon>Tracheophyta</taxon>
        <taxon>Spermatophyta</taxon>
        <taxon>Magnoliopsida</taxon>
        <taxon>eudicotyledons</taxon>
        <taxon>Gunneridae</taxon>
        <taxon>Pentapetalae</taxon>
        <taxon>asterids</taxon>
        <taxon>lamiids</taxon>
        <taxon>Solanales</taxon>
        <taxon>Solanaceae</taxon>
        <taxon>Solanoideae</taxon>
        <taxon>Hyoscyameae</taxon>
        <taxon>Anisodus</taxon>
    </lineage>
</organism>